<organism evidence="1 2">
    <name type="scientific">Bacteroides stercorirosoris</name>
    <dbReference type="NCBI Taxonomy" id="871324"/>
    <lineage>
        <taxon>Bacteria</taxon>
        <taxon>Pseudomonadati</taxon>
        <taxon>Bacteroidota</taxon>
        <taxon>Bacteroidia</taxon>
        <taxon>Bacteroidales</taxon>
        <taxon>Bacteroidaceae</taxon>
        <taxon>Bacteroides</taxon>
    </lineage>
</organism>
<dbReference type="OrthoDB" id="1072258at2"/>
<dbReference type="AlphaFoldDB" id="A0A413H1E3"/>
<proteinExistence type="predicted"/>
<reference evidence="1 2" key="1">
    <citation type="submission" date="2018-08" db="EMBL/GenBank/DDBJ databases">
        <title>A genome reference for cultivated species of the human gut microbiota.</title>
        <authorList>
            <person name="Zou Y."/>
            <person name="Xue W."/>
            <person name="Luo G."/>
        </authorList>
    </citation>
    <scope>NUCLEOTIDE SEQUENCE [LARGE SCALE GENOMIC DNA]</scope>
    <source>
        <strain evidence="1 2">OF03-9BH</strain>
    </source>
</reference>
<name>A0A413H1E3_9BACE</name>
<sequence length="93" mass="10945">METFVTIIEQRGLQSRQYQDNQGQPRTFHSRGFVLSTGIDEFYAEMTGDQALQCPEYDKSSLHCFQGNIRQRRFTDKNGTERFENQIYITKLV</sequence>
<comment type="caution">
    <text evidence="1">The sequence shown here is derived from an EMBL/GenBank/DDBJ whole genome shotgun (WGS) entry which is preliminary data.</text>
</comment>
<evidence type="ECO:0000313" key="2">
    <source>
        <dbReference type="Proteomes" id="UP000286075"/>
    </source>
</evidence>
<dbReference type="Proteomes" id="UP000286075">
    <property type="component" value="Unassembled WGS sequence"/>
</dbReference>
<evidence type="ECO:0000313" key="1">
    <source>
        <dbReference type="EMBL" id="RGX77243.1"/>
    </source>
</evidence>
<protein>
    <submittedName>
        <fullName evidence="1">Uncharacterized protein</fullName>
    </submittedName>
</protein>
<dbReference type="EMBL" id="QSCF01000030">
    <property type="protein sequence ID" value="RGX77243.1"/>
    <property type="molecule type" value="Genomic_DNA"/>
</dbReference>
<gene>
    <name evidence="1" type="ORF">DXA68_16620</name>
</gene>
<dbReference type="RefSeq" id="WP_117988107.1">
    <property type="nucleotide sequence ID" value="NZ_CABMFG010000030.1"/>
</dbReference>
<accession>A0A413H1E3</accession>